<evidence type="ECO:0000313" key="2">
    <source>
        <dbReference type="EMBL" id="QER87337.1"/>
    </source>
</evidence>
<evidence type="ECO:0000313" key="3">
    <source>
        <dbReference type="Proteomes" id="UP000324308"/>
    </source>
</evidence>
<feature type="compositionally biased region" description="Basic residues" evidence="1">
    <location>
        <begin position="50"/>
        <end position="61"/>
    </location>
</feature>
<dbReference type="EMBL" id="CP043959">
    <property type="protein sequence ID" value="QER87337.1"/>
    <property type="molecule type" value="Genomic_DNA"/>
</dbReference>
<dbReference type="Proteomes" id="UP000324308">
    <property type="component" value="Chromosome"/>
</dbReference>
<reference evidence="2 3" key="1">
    <citation type="submission" date="2019-09" db="EMBL/GenBank/DDBJ databases">
        <title>Draft genome sequence of the Ebosin-producing strain Streptomyces sp. 139.</title>
        <authorList>
            <person name="Ai L."/>
            <person name="Geng M."/>
            <person name="Ma M."/>
            <person name="Bai L."/>
        </authorList>
    </citation>
    <scope>NUCLEOTIDE SEQUENCE [LARGE SCALE GENOMIC DNA]</scope>
    <source>
        <strain evidence="2 3">139</strain>
    </source>
</reference>
<name>A0ABX5ZRM8_STRTE</name>
<protein>
    <submittedName>
        <fullName evidence="2">Uncharacterized protein</fullName>
    </submittedName>
</protein>
<gene>
    <name evidence="2" type="ORF">F3L20_16805</name>
</gene>
<keyword evidence="3" id="KW-1185">Reference proteome</keyword>
<evidence type="ECO:0000256" key="1">
    <source>
        <dbReference type="SAM" id="MobiDB-lite"/>
    </source>
</evidence>
<sequence length="61" mass="6150">MAAEARSPRTGRRAAHPGGCGPGGGGGVPGTGRHDGRRPGGSGPRTRPVSPRRGRCSPRPR</sequence>
<accession>A0ABX5ZRM8</accession>
<organism evidence="2 3">
    <name type="scientific">Streptomyces tendae</name>
    <dbReference type="NCBI Taxonomy" id="1932"/>
    <lineage>
        <taxon>Bacteria</taxon>
        <taxon>Bacillati</taxon>
        <taxon>Actinomycetota</taxon>
        <taxon>Actinomycetes</taxon>
        <taxon>Kitasatosporales</taxon>
        <taxon>Streptomycetaceae</taxon>
        <taxon>Streptomyces</taxon>
    </lineage>
</organism>
<proteinExistence type="predicted"/>
<feature type="region of interest" description="Disordered" evidence="1">
    <location>
        <begin position="1"/>
        <end position="61"/>
    </location>
</feature>
<feature type="compositionally biased region" description="Gly residues" evidence="1">
    <location>
        <begin position="18"/>
        <end position="30"/>
    </location>
</feature>